<dbReference type="Pfam" id="PF00497">
    <property type="entry name" value="SBP_bac_3"/>
    <property type="match status" value="1"/>
</dbReference>
<evidence type="ECO:0000256" key="4">
    <source>
        <dbReference type="RuleBase" id="RU003744"/>
    </source>
</evidence>
<evidence type="ECO:0000313" key="8">
    <source>
        <dbReference type="Proteomes" id="UP000295565"/>
    </source>
</evidence>
<sequence length="257" mass="27933">MKKVILAVCLGLMTPAAMAQTLTFGVAPTFPPFESVATDGSLKGFDIDLGNAICAHLKRDCKWVNTSFDGIIPALKARKFDAILSAMYVNSARLKQIDFTHKLYSIGSYLVAKKTSPLDASKLSTLKGKLIGVESGSAQEEYVKVHWQNKGVDVHSYKDVAQVYLDLQNGRLDGAVLSGVSADLSFLSQPRGQAFAMKGKPLEDQKIFGVGSAIGVRKADNQLKAQLNQAIAQMRQDGTYQKIAQKYFSFDIYGSTP</sequence>
<dbReference type="InterPro" id="IPR001638">
    <property type="entry name" value="Solute-binding_3/MltF_N"/>
</dbReference>
<dbReference type="SMART" id="SM00062">
    <property type="entry name" value="PBPb"/>
    <property type="match status" value="1"/>
</dbReference>
<dbReference type="EMBL" id="SMGD01000012">
    <property type="protein sequence ID" value="TCK57814.1"/>
    <property type="molecule type" value="Genomic_DNA"/>
</dbReference>
<accession>A0A4R1K1F9</accession>
<feature type="chain" id="PRO_5020941972" evidence="5">
    <location>
        <begin position="20"/>
        <end position="257"/>
    </location>
</feature>
<evidence type="ECO:0000256" key="3">
    <source>
        <dbReference type="ARBA" id="ARBA00022729"/>
    </source>
</evidence>
<dbReference type="SUPFAM" id="SSF53850">
    <property type="entry name" value="Periplasmic binding protein-like II"/>
    <property type="match status" value="1"/>
</dbReference>
<feature type="domain" description="Solute-binding protein family 3/N-terminal" evidence="6">
    <location>
        <begin position="21"/>
        <end position="251"/>
    </location>
</feature>
<dbReference type="Proteomes" id="UP000295565">
    <property type="component" value="Unassembled WGS sequence"/>
</dbReference>
<gene>
    <name evidence="7" type="ORF">EV690_1511</name>
</gene>
<organism evidence="7 8">
    <name type="scientific">Celerinatantimonas diazotrophica</name>
    <dbReference type="NCBI Taxonomy" id="412034"/>
    <lineage>
        <taxon>Bacteria</taxon>
        <taxon>Pseudomonadati</taxon>
        <taxon>Pseudomonadota</taxon>
        <taxon>Gammaproteobacteria</taxon>
        <taxon>Celerinatantimonadaceae</taxon>
        <taxon>Celerinatantimonas</taxon>
    </lineage>
</organism>
<evidence type="ECO:0000256" key="5">
    <source>
        <dbReference type="SAM" id="SignalP"/>
    </source>
</evidence>
<protein>
    <submittedName>
        <fullName evidence="7">Amino acid ABC transporter substrate-binding protein (PAAT family)</fullName>
    </submittedName>
</protein>
<dbReference type="RefSeq" id="WP_131912354.1">
    <property type="nucleotide sequence ID" value="NZ_OU594967.1"/>
</dbReference>
<dbReference type="GO" id="GO:0030313">
    <property type="term" value="C:cell envelope"/>
    <property type="evidence" value="ECO:0007669"/>
    <property type="project" value="UniProtKB-SubCell"/>
</dbReference>
<keyword evidence="3 5" id="KW-0732">Signal</keyword>
<dbReference type="InterPro" id="IPR018313">
    <property type="entry name" value="SBP_3_CS"/>
</dbReference>
<name>A0A4R1K1F9_9GAMM</name>
<evidence type="ECO:0000313" key="7">
    <source>
        <dbReference type="EMBL" id="TCK57814.1"/>
    </source>
</evidence>
<comment type="similarity">
    <text evidence="2 4">Belongs to the bacterial solute-binding protein 3 family.</text>
</comment>
<dbReference type="Gene3D" id="3.40.190.10">
    <property type="entry name" value="Periplasmic binding protein-like II"/>
    <property type="match status" value="2"/>
</dbReference>
<proteinExistence type="inferred from homology"/>
<evidence type="ECO:0000256" key="1">
    <source>
        <dbReference type="ARBA" id="ARBA00004196"/>
    </source>
</evidence>
<keyword evidence="8" id="KW-1185">Reference proteome</keyword>
<comment type="subcellular location">
    <subcellularLocation>
        <location evidence="1">Cell envelope</location>
    </subcellularLocation>
</comment>
<comment type="caution">
    <text evidence="7">The sequence shown here is derived from an EMBL/GenBank/DDBJ whole genome shotgun (WGS) entry which is preliminary data.</text>
</comment>
<evidence type="ECO:0000256" key="2">
    <source>
        <dbReference type="ARBA" id="ARBA00010333"/>
    </source>
</evidence>
<evidence type="ECO:0000259" key="6">
    <source>
        <dbReference type="SMART" id="SM00062"/>
    </source>
</evidence>
<dbReference type="PROSITE" id="PS01039">
    <property type="entry name" value="SBP_BACTERIAL_3"/>
    <property type="match status" value="1"/>
</dbReference>
<dbReference type="OrthoDB" id="9768183at2"/>
<dbReference type="PANTHER" id="PTHR35936">
    <property type="entry name" value="MEMBRANE-BOUND LYTIC MUREIN TRANSGLYCOSYLASE F"/>
    <property type="match status" value="1"/>
</dbReference>
<dbReference type="PANTHER" id="PTHR35936:SF13">
    <property type="entry name" value="HISTIDINE-BINDING PERIPLASMIC PROTEIN"/>
    <property type="match status" value="1"/>
</dbReference>
<reference evidence="7 8" key="1">
    <citation type="submission" date="2019-03" db="EMBL/GenBank/DDBJ databases">
        <title>Genomic Encyclopedia of Type Strains, Phase IV (KMG-IV): sequencing the most valuable type-strain genomes for metagenomic binning, comparative biology and taxonomic classification.</title>
        <authorList>
            <person name="Goeker M."/>
        </authorList>
    </citation>
    <scope>NUCLEOTIDE SEQUENCE [LARGE SCALE GENOMIC DNA]</scope>
    <source>
        <strain evidence="7 8">DSM 18577</strain>
    </source>
</reference>
<feature type="signal peptide" evidence="5">
    <location>
        <begin position="1"/>
        <end position="19"/>
    </location>
</feature>
<dbReference type="AlphaFoldDB" id="A0A4R1K1F9"/>